<reference evidence="9" key="2">
    <citation type="submission" date="2020-09" db="EMBL/GenBank/DDBJ databases">
        <authorList>
            <person name="Sun Q."/>
            <person name="Zhou Y."/>
        </authorList>
    </citation>
    <scope>NUCLEOTIDE SEQUENCE</scope>
    <source>
        <strain evidence="9">CGMCC 4.7306</strain>
    </source>
</reference>
<feature type="binding site" evidence="6">
    <location>
        <position position="271"/>
    </location>
    <ligand>
        <name>Mg(2+)</name>
        <dbReference type="ChEBI" id="CHEBI:18420"/>
        <label>1</label>
    </ligand>
</feature>
<keyword evidence="4 6" id="KW-0460">Magnesium</keyword>
<dbReference type="GO" id="GO:0046872">
    <property type="term" value="F:metal ion binding"/>
    <property type="evidence" value="ECO:0007669"/>
    <property type="project" value="UniProtKB-KW"/>
</dbReference>
<dbReference type="GO" id="GO:0006281">
    <property type="term" value="P:DNA repair"/>
    <property type="evidence" value="ECO:0007669"/>
    <property type="project" value="InterPro"/>
</dbReference>
<feature type="binding site" evidence="6">
    <location>
        <position position="16"/>
    </location>
    <ligand>
        <name>Mg(2+)</name>
        <dbReference type="ChEBI" id="CHEBI:18420"/>
        <label>1</label>
    </ligand>
</feature>
<protein>
    <submittedName>
        <fullName evidence="9">Exodeoxyribonuclease</fullName>
    </submittedName>
</protein>
<keyword evidence="6" id="KW-0464">Manganese</keyword>
<feature type="active site" description="Proton donor/acceptor" evidence="5">
    <location>
        <position position="169"/>
    </location>
</feature>
<evidence type="ECO:0000256" key="3">
    <source>
        <dbReference type="ARBA" id="ARBA00022801"/>
    </source>
</evidence>
<evidence type="ECO:0000256" key="1">
    <source>
        <dbReference type="ARBA" id="ARBA00007092"/>
    </source>
</evidence>
<comment type="caution">
    <text evidence="9">The sequence shown here is derived from an EMBL/GenBank/DDBJ whole genome shotgun (WGS) entry which is preliminary data.</text>
</comment>
<keyword evidence="10" id="KW-1185">Reference proteome</keyword>
<comment type="cofactor">
    <cofactor evidence="6">
        <name>Mg(2+)</name>
        <dbReference type="ChEBI" id="CHEBI:18420"/>
    </cofactor>
    <cofactor evidence="6">
        <name>Mn(2+)</name>
        <dbReference type="ChEBI" id="CHEBI:29035"/>
    </cofactor>
    <text evidence="6">Probably binds two magnesium or manganese ions per subunit.</text>
</comment>
<dbReference type="GO" id="GO:0008311">
    <property type="term" value="F:double-stranded DNA 3'-5' DNA exonuclease activity"/>
    <property type="evidence" value="ECO:0007669"/>
    <property type="project" value="InterPro"/>
</dbReference>
<comment type="similarity">
    <text evidence="1">Belongs to the DNA repair enzymes AP/ExoA family.</text>
</comment>
<evidence type="ECO:0000256" key="5">
    <source>
        <dbReference type="PIRSR" id="PIRSR604808-1"/>
    </source>
</evidence>
<feature type="binding site" evidence="6">
    <location>
        <position position="44"/>
    </location>
    <ligand>
        <name>Mg(2+)</name>
        <dbReference type="ChEBI" id="CHEBI:18420"/>
        <label>1</label>
    </ligand>
</feature>
<evidence type="ECO:0000256" key="6">
    <source>
        <dbReference type="PIRSR" id="PIRSR604808-2"/>
    </source>
</evidence>
<name>A0A917SHV5_9ACTN</name>
<dbReference type="InterPro" id="IPR005135">
    <property type="entry name" value="Endo/exonuclease/phosphatase"/>
</dbReference>
<organism evidence="9 10">
    <name type="scientific">Microlunatus endophyticus</name>
    <dbReference type="NCBI Taxonomy" id="1716077"/>
    <lineage>
        <taxon>Bacteria</taxon>
        <taxon>Bacillati</taxon>
        <taxon>Actinomycetota</taxon>
        <taxon>Actinomycetes</taxon>
        <taxon>Propionibacteriales</taxon>
        <taxon>Propionibacteriaceae</taxon>
        <taxon>Microlunatus</taxon>
    </lineage>
</organism>
<dbReference type="SUPFAM" id="SSF56219">
    <property type="entry name" value="DNase I-like"/>
    <property type="match status" value="1"/>
</dbReference>
<evidence type="ECO:0000259" key="8">
    <source>
        <dbReference type="Pfam" id="PF03372"/>
    </source>
</evidence>
<feature type="binding site" evidence="6">
    <location>
        <position position="169"/>
    </location>
    <ligand>
        <name>Mg(2+)</name>
        <dbReference type="ChEBI" id="CHEBI:18420"/>
        <label>1</label>
    </ligand>
</feature>
<accession>A0A917SHV5</accession>
<dbReference type="PANTHER" id="PTHR43250">
    <property type="entry name" value="EXODEOXYRIBONUCLEASE III"/>
    <property type="match status" value="1"/>
</dbReference>
<dbReference type="PROSITE" id="PS51435">
    <property type="entry name" value="AP_NUCLEASE_F1_4"/>
    <property type="match status" value="1"/>
</dbReference>
<evidence type="ECO:0000256" key="7">
    <source>
        <dbReference type="PIRSR" id="PIRSR604808-3"/>
    </source>
</evidence>
<feature type="active site" description="Proton acceptor" evidence="5">
    <location>
        <position position="272"/>
    </location>
</feature>
<feature type="site" description="Interaction with DNA substrate" evidence="7">
    <location>
        <position position="272"/>
    </location>
</feature>
<feature type="active site" evidence="5">
    <location>
        <position position="119"/>
    </location>
</feature>
<dbReference type="InterPro" id="IPR004808">
    <property type="entry name" value="AP_endonuc_1"/>
</dbReference>
<dbReference type="InterPro" id="IPR036691">
    <property type="entry name" value="Endo/exonu/phosph_ase_sf"/>
</dbReference>
<dbReference type="NCBIfam" id="TIGR00195">
    <property type="entry name" value="exoDNase_III"/>
    <property type="match status" value="1"/>
</dbReference>
<evidence type="ECO:0000313" key="10">
    <source>
        <dbReference type="Proteomes" id="UP000613840"/>
    </source>
</evidence>
<evidence type="ECO:0000256" key="2">
    <source>
        <dbReference type="ARBA" id="ARBA00022723"/>
    </source>
</evidence>
<feature type="domain" description="Endonuclease/exonuclease/phosphatase" evidence="8">
    <location>
        <begin position="13"/>
        <end position="272"/>
    </location>
</feature>
<evidence type="ECO:0000313" key="9">
    <source>
        <dbReference type="EMBL" id="GGL83142.1"/>
    </source>
</evidence>
<dbReference type="Gene3D" id="3.60.10.10">
    <property type="entry name" value="Endonuclease/exonuclease/phosphatase"/>
    <property type="match status" value="1"/>
</dbReference>
<sequence length="281" mass="31519">MKRVLNSAVLRIASFNVNGLRASVRRGFDVWLKDREPEIVGLQEVRASADLLPTLDGYHLSYHPGSLAGRNGVAVLTKDAPVAVRLGFGNQRFDPEGRYLEVDLAPTGTRPALTIGSLYLPKGDRPDDGPAAMAKHRRKLAFMRSLRAYLSRSRRAAQAADREFLIMGDFNIAHTALDLRNDRANQRNSGFLPDERDWFGSILGPRSLIDVVRSLHGDQEGPYSWWTWRGRAFDQDTGWRIDYQLATPDLARSAIRGGTDREPSYEARMSDHSPVVVDYDL</sequence>
<dbReference type="AlphaFoldDB" id="A0A917SHV5"/>
<gene>
    <name evidence="9" type="ORF">GCM10011575_46810</name>
</gene>
<feature type="site" description="Transition state stabilizer" evidence="7">
    <location>
        <position position="171"/>
    </location>
</feature>
<evidence type="ECO:0000256" key="4">
    <source>
        <dbReference type="ARBA" id="ARBA00022842"/>
    </source>
</evidence>
<feature type="site" description="Important for catalytic activity" evidence="7">
    <location>
        <position position="242"/>
    </location>
</feature>
<reference evidence="9" key="1">
    <citation type="journal article" date="2014" name="Int. J. Syst. Evol. Microbiol.">
        <title>Complete genome sequence of Corynebacterium casei LMG S-19264T (=DSM 44701T), isolated from a smear-ripened cheese.</title>
        <authorList>
            <consortium name="US DOE Joint Genome Institute (JGI-PGF)"/>
            <person name="Walter F."/>
            <person name="Albersmeier A."/>
            <person name="Kalinowski J."/>
            <person name="Ruckert C."/>
        </authorList>
    </citation>
    <scope>NUCLEOTIDE SEQUENCE</scope>
    <source>
        <strain evidence="9">CGMCC 4.7306</strain>
    </source>
</reference>
<keyword evidence="2 6" id="KW-0479">Metal-binding</keyword>
<dbReference type="Pfam" id="PF03372">
    <property type="entry name" value="Exo_endo_phos"/>
    <property type="match status" value="1"/>
</dbReference>
<dbReference type="PANTHER" id="PTHR43250:SF2">
    <property type="entry name" value="EXODEOXYRIBONUCLEASE III"/>
    <property type="match status" value="1"/>
</dbReference>
<dbReference type="EMBL" id="BMMZ01000020">
    <property type="protein sequence ID" value="GGL83142.1"/>
    <property type="molecule type" value="Genomic_DNA"/>
</dbReference>
<dbReference type="Proteomes" id="UP000613840">
    <property type="component" value="Unassembled WGS sequence"/>
</dbReference>
<feature type="binding site" evidence="6">
    <location>
        <position position="171"/>
    </location>
    <ligand>
        <name>Mg(2+)</name>
        <dbReference type="ChEBI" id="CHEBI:18420"/>
        <label>1</label>
    </ligand>
</feature>
<dbReference type="InterPro" id="IPR037493">
    <property type="entry name" value="ExoIII-like"/>
</dbReference>
<proteinExistence type="inferred from homology"/>
<keyword evidence="3" id="KW-0378">Hydrolase</keyword>
<feature type="binding site" evidence="6">
    <location>
        <position position="272"/>
    </location>
    <ligand>
        <name>Mg(2+)</name>
        <dbReference type="ChEBI" id="CHEBI:18420"/>
        <label>1</label>
    </ligand>
</feature>
<dbReference type="NCBIfam" id="TIGR00633">
    <property type="entry name" value="xth"/>
    <property type="match status" value="1"/>
</dbReference>